<dbReference type="KEGG" id="kvl:KVU_2228"/>
<protein>
    <submittedName>
        <fullName evidence="3">SCP-like protein extracellular protein, putative</fullName>
    </submittedName>
</protein>
<keyword evidence="1" id="KW-0732">Signal</keyword>
<dbReference type="OrthoDB" id="7846629at2"/>
<dbReference type="PANTHER" id="PTHR31157">
    <property type="entry name" value="SCP DOMAIN-CONTAINING PROTEIN"/>
    <property type="match status" value="1"/>
</dbReference>
<dbReference type="AlphaFoldDB" id="F9Y670"/>
<dbReference type="Proteomes" id="UP000000692">
    <property type="component" value="Chromosome"/>
</dbReference>
<dbReference type="PROSITE" id="PS51257">
    <property type="entry name" value="PROKAR_LIPOPROTEIN"/>
    <property type="match status" value="1"/>
</dbReference>
<evidence type="ECO:0000313" key="3">
    <source>
        <dbReference type="EMBL" id="AEM42067.1"/>
    </source>
</evidence>
<evidence type="ECO:0000256" key="1">
    <source>
        <dbReference type="SAM" id="SignalP"/>
    </source>
</evidence>
<proteinExistence type="predicted"/>
<dbReference type="HOGENOM" id="CLU_048111_3_3_5"/>
<gene>
    <name evidence="3" type="ordered locus">KVU_2228</name>
</gene>
<dbReference type="PATRIC" id="fig|759362.5.peg.2315"/>
<organism evidence="3 4">
    <name type="scientific">Ketogulonicigenium vulgare (strain WSH-001)</name>
    <dbReference type="NCBI Taxonomy" id="759362"/>
    <lineage>
        <taxon>Bacteria</taxon>
        <taxon>Pseudomonadati</taxon>
        <taxon>Pseudomonadota</taxon>
        <taxon>Alphaproteobacteria</taxon>
        <taxon>Rhodobacterales</taxon>
        <taxon>Roseobacteraceae</taxon>
        <taxon>Ketogulonicigenium</taxon>
    </lineage>
</organism>
<reference evidence="3 4" key="1">
    <citation type="journal article" date="2011" name="J. Bacteriol.">
        <title>Complete genome sequence of the industrial strain Ketogulonicigenium vulgare WSH-001.</title>
        <authorList>
            <person name="Liu L."/>
            <person name="Li Y."/>
            <person name="Zhang J."/>
            <person name="Zhou Z."/>
            <person name="Liu J."/>
            <person name="Li X."/>
            <person name="Zhou J."/>
            <person name="Du G."/>
            <person name="Wang L."/>
            <person name="Chen J."/>
        </authorList>
    </citation>
    <scope>NUCLEOTIDE SEQUENCE [LARGE SCALE GENOMIC DNA]</scope>
    <source>
        <strain evidence="3 4">WSH-001</strain>
    </source>
</reference>
<dbReference type="InterPro" id="IPR035940">
    <property type="entry name" value="CAP_sf"/>
</dbReference>
<dbReference type="Gene3D" id="3.40.33.10">
    <property type="entry name" value="CAP"/>
    <property type="match status" value="1"/>
</dbReference>
<dbReference type="SUPFAM" id="SSF55797">
    <property type="entry name" value="PR-1-like"/>
    <property type="match status" value="1"/>
</dbReference>
<keyword evidence="4" id="KW-1185">Reference proteome</keyword>
<accession>F9Y670</accession>
<dbReference type="CDD" id="cd05379">
    <property type="entry name" value="CAP_bacterial"/>
    <property type="match status" value="1"/>
</dbReference>
<feature type="chain" id="PRO_5003391847" evidence="1">
    <location>
        <begin position="31"/>
        <end position="185"/>
    </location>
</feature>
<dbReference type="PANTHER" id="PTHR31157:SF1">
    <property type="entry name" value="SCP DOMAIN-CONTAINING PROTEIN"/>
    <property type="match status" value="1"/>
</dbReference>
<dbReference type="Pfam" id="PF00188">
    <property type="entry name" value="CAP"/>
    <property type="match status" value="1"/>
</dbReference>
<feature type="signal peptide" evidence="1">
    <location>
        <begin position="1"/>
        <end position="30"/>
    </location>
</feature>
<evidence type="ECO:0000259" key="2">
    <source>
        <dbReference type="Pfam" id="PF00188"/>
    </source>
</evidence>
<sequence>MKQIKRGQQPKGKTMLRRAFLSAIALSFVAACTSGATRARIGPDGLPLPTIYRIGPEQAAAIPFRMLESINTLRSARGASPLQLDAQLNAAAATHSRDMAIQNRPWHFGSDGSSPLDRLRRVGYPGALVGEAISESYENEIQTLSVWMENPDIRDVILDSSATRMGLAWLQEDGGKIWWTLVIAR</sequence>
<feature type="domain" description="SCP" evidence="2">
    <location>
        <begin position="67"/>
        <end position="181"/>
    </location>
</feature>
<dbReference type="EMBL" id="CP002018">
    <property type="protein sequence ID" value="AEM42067.1"/>
    <property type="molecule type" value="Genomic_DNA"/>
</dbReference>
<dbReference type="eggNOG" id="COG2340">
    <property type="taxonomic scope" value="Bacteria"/>
</dbReference>
<evidence type="ECO:0000313" key="4">
    <source>
        <dbReference type="Proteomes" id="UP000000692"/>
    </source>
</evidence>
<name>F9Y670_KETVW</name>
<dbReference type="InterPro" id="IPR014044">
    <property type="entry name" value="CAP_dom"/>
</dbReference>